<dbReference type="InterPro" id="IPR004352">
    <property type="entry name" value="GH114_TIM-barrel"/>
</dbReference>
<evidence type="ECO:0000259" key="1">
    <source>
        <dbReference type="Pfam" id="PF03537"/>
    </source>
</evidence>
<dbReference type="InterPro" id="IPR013785">
    <property type="entry name" value="Aldolase_TIM"/>
</dbReference>
<organism evidence="2 3">
    <name type="scientific">Nocardia panacis</name>
    <dbReference type="NCBI Taxonomy" id="2340916"/>
    <lineage>
        <taxon>Bacteria</taxon>
        <taxon>Bacillati</taxon>
        <taxon>Actinomycetota</taxon>
        <taxon>Actinomycetes</taxon>
        <taxon>Mycobacteriales</taxon>
        <taxon>Nocardiaceae</taxon>
        <taxon>Nocardia</taxon>
    </lineage>
</organism>
<accession>A0A3A4JME8</accession>
<dbReference type="Pfam" id="PF03537">
    <property type="entry name" value="Glyco_hydro_114"/>
    <property type="match status" value="1"/>
</dbReference>
<gene>
    <name evidence="2" type="ORF">D5S18_29080</name>
</gene>
<sequence>MPLGADKSFSCAVNFFDVAGSLVVARSIRRGLDGCCGDQCRGTGRRQGGRCRDTGKRSHDSLMPAVTDLGTVKFPRLAALLVCVALLGACASNESGGPEGAPTDVPHGGTDPMIPRWQPRPGLRWQYQLQPSADSEDGFVAGIDLTRRTLCRNPPDSIGEICATAIGFDLWTDSQRPNAQAVAAVHRLPAPAEADGHAHAICYFSGGSLEDWRPDAPDFLRWSREHPEANLLGGPVSSYPNERWLNIKPGRGRLEFLADIMEKRMRLCRQAGFDAVDPDWADGWLHNDENRLPTLTAADQLAYNRMLAALAHRNGLAIALKNDTVQAAELAADYDLAIIESCQWNGADIQPCAPLVGDATTPGFVQLNKPVLHVEYLNSDEDPPAHNPNGTPAAVCAAARADPAAAHFSTIVKQSSSTLRNLPYTIC</sequence>
<dbReference type="EMBL" id="QZFU01000041">
    <property type="protein sequence ID" value="RJO69941.1"/>
    <property type="molecule type" value="Genomic_DNA"/>
</dbReference>
<dbReference type="PANTHER" id="PTHR35273">
    <property type="entry name" value="ALPHA-1,4 POLYGALACTOSAMINIDASE, PUTATIVE (AFU_ORTHOLOGUE AFUA_3G07890)-RELATED"/>
    <property type="match status" value="1"/>
</dbReference>
<dbReference type="SUPFAM" id="SSF51445">
    <property type="entry name" value="(Trans)glycosidases"/>
    <property type="match status" value="1"/>
</dbReference>
<dbReference type="Proteomes" id="UP000266677">
    <property type="component" value="Unassembled WGS sequence"/>
</dbReference>
<name>A0A3A4JME8_9NOCA</name>
<proteinExistence type="predicted"/>
<comment type="caution">
    <text evidence="2">The sequence shown here is derived from an EMBL/GenBank/DDBJ whole genome shotgun (WGS) entry which is preliminary data.</text>
</comment>
<feature type="domain" description="Glycoside-hydrolase family GH114 TIM-barrel" evidence="1">
    <location>
        <begin position="192"/>
        <end position="415"/>
    </location>
</feature>
<dbReference type="PANTHER" id="PTHR35273:SF2">
    <property type="entry name" value="ALPHA-GALACTOSIDASE"/>
    <property type="match status" value="1"/>
</dbReference>
<keyword evidence="3" id="KW-1185">Reference proteome</keyword>
<protein>
    <recommendedName>
        <fullName evidence="1">Glycoside-hydrolase family GH114 TIM-barrel domain-containing protein</fullName>
    </recommendedName>
</protein>
<dbReference type="AlphaFoldDB" id="A0A3A4JME8"/>
<reference evidence="2 3" key="1">
    <citation type="submission" date="2018-09" db="EMBL/GenBank/DDBJ databases">
        <title>YIM PH21274 draft genome.</title>
        <authorList>
            <person name="Miao C."/>
        </authorList>
    </citation>
    <scope>NUCLEOTIDE SEQUENCE [LARGE SCALE GENOMIC DNA]</scope>
    <source>
        <strain evidence="2 3">YIM PH 21724</strain>
    </source>
</reference>
<dbReference type="Gene3D" id="3.20.20.70">
    <property type="entry name" value="Aldolase class I"/>
    <property type="match status" value="1"/>
</dbReference>
<evidence type="ECO:0000313" key="2">
    <source>
        <dbReference type="EMBL" id="RJO69941.1"/>
    </source>
</evidence>
<dbReference type="InterPro" id="IPR017853">
    <property type="entry name" value="GH"/>
</dbReference>
<evidence type="ECO:0000313" key="3">
    <source>
        <dbReference type="Proteomes" id="UP000266677"/>
    </source>
</evidence>